<organism evidence="3 4">
    <name type="scientific">Tetrabaena socialis</name>
    <dbReference type="NCBI Taxonomy" id="47790"/>
    <lineage>
        <taxon>Eukaryota</taxon>
        <taxon>Viridiplantae</taxon>
        <taxon>Chlorophyta</taxon>
        <taxon>core chlorophytes</taxon>
        <taxon>Chlorophyceae</taxon>
        <taxon>CS clade</taxon>
        <taxon>Chlamydomonadales</taxon>
        <taxon>Tetrabaenaceae</taxon>
        <taxon>Tetrabaena</taxon>
    </lineage>
</organism>
<gene>
    <name evidence="3" type="ORF">TSOC_012533</name>
</gene>
<dbReference type="Proteomes" id="UP000236333">
    <property type="component" value="Unassembled WGS sequence"/>
</dbReference>
<dbReference type="PANTHER" id="PTHR43108:SF8">
    <property type="entry name" value="SD21168P"/>
    <property type="match status" value="1"/>
</dbReference>
<evidence type="ECO:0000256" key="1">
    <source>
        <dbReference type="ARBA" id="ARBA00008779"/>
    </source>
</evidence>
<accession>A0A2J7ZMS8</accession>
<name>A0A2J7ZMS8_9CHLO</name>
<dbReference type="InterPro" id="IPR017850">
    <property type="entry name" value="Alkaline_phosphatase_core_sf"/>
</dbReference>
<proteinExistence type="inferred from homology"/>
<dbReference type="GO" id="GO:0008449">
    <property type="term" value="F:N-acetylglucosamine-6-sulfatase activity"/>
    <property type="evidence" value="ECO:0007669"/>
    <property type="project" value="TreeGrafter"/>
</dbReference>
<evidence type="ECO:0000313" key="4">
    <source>
        <dbReference type="Proteomes" id="UP000236333"/>
    </source>
</evidence>
<dbReference type="EMBL" id="PGGS01000852">
    <property type="protein sequence ID" value="PNH01573.1"/>
    <property type="molecule type" value="Genomic_DNA"/>
</dbReference>
<feature type="non-terminal residue" evidence="3">
    <location>
        <position position="163"/>
    </location>
</feature>
<feature type="domain" description="Sulfatase N-terminal" evidence="2">
    <location>
        <begin position="6"/>
        <end position="96"/>
    </location>
</feature>
<dbReference type="Gene3D" id="3.40.720.10">
    <property type="entry name" value="Alkaline Phosphatase, subunit A"/>
    <property type="match status" value="1"/>
</dbReference>
<keyword evidence="4" id="KW-1185">Reference proteome</keyword>
<dbReference type="OrthoDB" id="96314at2759"/>
<sequence length="163" mass="18426">MVHKHLRLQGTEFPQFVTSVGNCCPSRTVLLTGRHCHNNNLTANDAPHGGYAGFKEKKLDDSYLPFWLKDAGYKTYWVGKALNGFSTYAADNGYFDIIQQHRALGRGHHGGGDWAAGWDLPRLRTVMVLHYGFTAPTQCIKYLLGSHDQRLNTTTPPLLRRRR</sequence>
<comment type="caution">
    <text evidence="3">The sequence shown here is derived from an EMBL/GenBank/DDBJ whole genome shotgun (WGS) entry which is preliminary data.</text>
</comment>
<evidence type="ECO:0000313" key="3">
    <source>
        <dbReference type="EMBL" id="PNH01573.1"/>
    </source>
</evidence>
<protein>
    <submittedName>
        <fullName evidence="3">Arylsulfatase</fullName>
    </submittedName>
</protein>
<comment type="similarity">
    <text evidence="1">Belongs to the sulfatase family.</text>
</comment>
<dbReference type="GO" id="GO:0005539">
    <property type="term" value="F:glycosaminoglycan binding"/>
    <property type="evidence" value="ECO:0007669"/>
    <property type="project" value="TreeGrafter"/>
</dbReference>
<dbReference type="InterPro" id="IPR000917">
    <property type="entry name" value="Sulfatase_N"/>
</dbReference>
<dbReference type="AlphaFoldDB" id="A0A2J7ZMS8"/>
<dbReference type="Pfam" id="PF00884">
    <property type="entry name" value="Sulfatase"/>
    <property type="match status" value="1"/>
</dbReference>
<dbReference type="SUPFAM" id="SSF53649">
    <property type="entry name" value="Alkaline phosphatase-like"/>
    <property type="match status" value="1"/>
</dbReference>
<evidence type="ECO:0000259" key="2">
    <source>
        <dbReference type="Pfam" id="PF00884"/>
    </source>
</evidence>
<reference evidence="3 4" key="1">
    <citation type="journal article" date="2017" name="Mol. Biol. Evol.">
        <title>The 4-celled Tetrabaena socialis nuclear genome reveals the essential components for genetic control of cell number at the origin of multicellularity in the volvocine lineage.</title>
        <authorList>
            <person name="Featherston J."/>
            <person name="Arakaki Y."/>
            <person name="Hanschen E.R."/>
            <person name="Ferris P.J."/>
            <person name="Michod R.E."/>
            <person name="Olson B.J.S.C."/>
            <person name="Nozaki H."/>
            <person name="Durand P.M."/>
        </authorList>
    </citation>
    <scope>NUCLEOTIDE SEQUENCE [LARGE SCALE GENOMIC DNA]</scope>
    <source>
        <strain evidence="3 4">NIES-571</strain>
    </source>
</reference>
<dbReference type="PANTHER" id="PTHR43108">
    <property type="entry name" value="N-ACETYLGLUCOSAMINE-6-SULFATASE FAMILY MEMBER"/>
    <property type="match status" value="1"/>
</dbReference>